<dbReference type="EMBL" id="JARGDH010000004">
    <property type="protein sequence ID" value="KAL0270832.1"/>
    <property type="molecule type" value="Genomic_DNA"/>
</dbReference>
<proteinExistence type="predicted"/>
<reference evidence="1" key="1">
    <citation type="journal article" date="2024" name="Gigascience">
        <title>Chromosome-level genome of the poultry shaft louse Menopon gallinae provides insight into the host-switching and adaptive evolution of parasitic lice.</title>
        <authorList>
            <person name="Xu Y."/>
            <person name="Ma L."/>
            <person name="Liu S."/>
            <person name="Liang Y."/>
            <person name="Liu Q."/>
            <person name="He Z."/>
            <person name="Tian L."/>
            <person name="Duan Y."/>
            <person name="Cai W."/>
            <person name="Li H."/>
            <person name="Song F."/>
        </authorList>
    </citation>
    <scope>NUCLEOTIDE SEQUENCE</scope>
    <source>
        <strain evidence="1">Cailab_2023a</strain>
    </source>
</reference>
<gene>
    <name evidence="1" type="ORF">PYX00_008112</name>
</gene>
<accession>A0AAW2HML7</accession>
<sequence>MDGYLFAVFVDAVGDADGIEEVFVSSTSAGKGSGSWENRTFRVVCAAGVWIAKSLQEPAPLLWTASGPEPGPVNVTFRFRYRISSGLVLEENVTMTLTNGE</sequence>
<organism evidence="1">
    <name type="scientific">Menopon gallinae</name>
    <name type="common">poultry shaft louse</name>
    <dbReference type="NCBI Taxonomy" id="328185"/>
    <lineage>
        <taxon>Eukaryota</taxon>
        <taxon>Metazoa</taxon>
        <taxon>Ecdysozoa</taxon>
        <taxon>Arthropoda</taxon>
        <taxon>Hexapoda</taxon>
        <taxon>Insecta</taxon>
        <taxon>Pterygota</taxon>
        <taxon>Neoptera</taxon>
        <taxon>Paraneoptera</taxon>
        <taxon>Psocodea</taxon>
        <taxon>Troctomorpha</taxon>
        <taxon>Phthiraptera</taxon>
        <taxon>Amblycera</taxon>
        <taxon>Menoponidae</taxon>
        <taxon>Menopon</taxon>
    </lineage>
</organism>
<name>A0AAW2HML7_9NEOP</name>
<protein>
    <submittedName>
        <fullName evidence="1">Uncharacterized protein</fullName>
    </submittedName>
</protein>
<evidence type="ECO:0000313" key="1">
    <source>
        <dbReference type="EMBL" id="KAL0270832.1"/>
    </source>
</evidence>
<comment type="caution">
    <text evidence="1">The sequence shown here is derived from an EMBL/GenBank/DDBJ whole genome shotgun (WGS) entry which is preliminary data.</text>
</comment>
<dbReference type="AlphaFoldDB" id="A0AAW2HML7"/>